<evidence type="ECO:0000313" key="1">
    <source>
        <dbReference type="EMBL" id="PXX06361.1"/>
    </source>
</evidence>
<protein>
    <submittedName>
        <fullName evidence="1">Uncharacterized protein</fullName>
    </submittedName>
</protein>
<dbReference type="AlphaFoldDB" id="A0A318HHN8"/>
<dbReference type="Proteomes" id="UP000247781">
    <property type="component" value="Unassembled WGS sequence"/>
</dbReference>
<comment type="caution">
    <text evidence="1">The sequence shown here is derived from an EMBL/GenBank/DDBJ whole genome shotgun (WGS) entry which is preliminary data.</text>
</comment>
<organism evidence="1 2">
    <name type="scientific">Mycolicibacterium moriokaense</name>
    <dbReference type="NCBI Taxonomy" id="39691"/>
    <lineage>
        <taxon>Bacteria</taxon>
        <taxon>Bacillati</taxon>
        <taxon>Actinomycetota</taxon>
        <taxon>Actinomycetes</taxon>
        <taxon>Mycobacteriales</taxon>
        <taxon>Mycobacteriaceae</taxon>
        <taxon>Mycolicibacterium</taxon>
    </lineage>
</organism>
<sequence length="132" mass="14538">MRRMTSNQPWWLTWPVAEVAAAILPLFSHSAYQWDREARVCIITWCTTGSYKASIGAMNSSRSHPFKDPDGRAINEAMQALVRAGLLVHGDYGERTLIGLTRLGMHALQTNTVRQHLGLGEPAPGGATHDGR</sequence>
<proteinExistence type="predicted"/>
<reference evidence="1 2" key="2">
    <citation type="submission" date="2018-06" db="EMBL/GenBank/DDBJ databases">
        <title>Sequencing of bacterial isolates from soil warming experiment in Harvard Forest, Massachusetts, USA.</title>
        <authorList>
            <person name="Deangelis K.PhD."/>
        </authorList>
    </citation>
    <scope>NUCLEOTIDE SEQUENCE [LARGE SCALE GENOMIC DNA]</scope>
    <source>
        <strain evidence="1 2">GAS496</strain>
    </source>
</reference>
<gene>
    <name evidence="1" type="ORF">C8E89_114134</name>
</gene>
<dbReference type="EMBL" id="QJJU01000014">
    <property type="protein sequence ID" value="PXX06361.1"/>
    <property type="molecule type" value="Genomic_DNA"/>
</dbReference>
<reference evidence="2" key="1">
    <citation type="submission" date="2018-05" db="EMBL/GenBank/DDBJ databases">
        <authorList>
            <person name="Deangelis K."/>
            <person name="Huntemann M."/>
            <person name="Clum A."/>
            <person name="Pillay M."/>
            <person name="Palaniappan K."/>
            <person name="Varghese N."/>
            <person name="Mikhailova N."/>
            <person name="Stamatis D."/>
            <person name="Reddy T."/>
            <person name="Daum C."/>
            <person name="Shapiro N."/>
            <person name="Ivanova N."/>
            <person name="Kyrpides N."/>
            <person name="Woyke T."/>
        </authorList>
    </citation>
    <scope>NUCLEOTIDE SEQUENCE [LARGE SCALE GENOMIC DNA]</scope>
    <source>
        <strain evidence="2">GAS496</strain>
    </source>
</reference>
<evidence type="ECO:0000313" key="2">
    <source>
        <dbReference type="Proteomes" id="UP000247781"/>
    </source>
</evidence>
<name>A0A318HHN8_9MYCO</name>
<accession>A0A318HHN8</accession>
<keyword evidence="2" id="KW-1185">Reference proteome</keyword>